<name>A0A5J4U1T6_9EUKA</name>
<proteinExistence type="predicted"/>
<gene>
    <name evidence="1" type="ORF">EZS28_040876</name>
</gene>
<dbReference type="EMBL" id="SNRW01022703">
    <property type="protein sequence ID" value="KAA6363595.1"/>
    <property type="molecule type" value="Genomic_DNA"/>
</dbReference>
<sequence>MQQNNVVCVIQDLLLLPSSSNFSKNQSQNLIEVTLTVLASERQASIDISLVQKFESEIKLKLFGNSYVVKSIQEIQIGSEVSMFQDYRETMMVGFSIQIRSKIKYQTVMEANRDISTSDNKQRLLSSRIIKDSRLDRSRETVLEALY</sequence>
<dbReference type="AlphaFoldDB" id="A0A5J4U1T6"/>
<organism evidence="1 2">
    <name type="scientific">Streblomastix strix</name>
    <dbReference type="NCBI Taxonomy" id="222440"/>
    <lineage>
        <taxon>Eukaryota</taxon>
        <taxon>Metamonada</taxon>
        <taxon>Preaxostyla</taxon>
        <taxon>Oxymonadida</taxon>
        <taxon>Streblomastigidae</taxon>
        <taxon>Streblomastix</taxon>
    </lineage>
</organism>
<feature type="non-terminal residue" evidence="1">
    <location>
        <position position="147"/>
    </location>
</feature>
<dbReference type="Proteomes" id="UP000324800">
    <property type="component" value="Unassembled WGS sequence"/>
</dbReference>
<protein>
    <submittedName>
        <fullName evidence="1">Uncharacterized protein</fullName>
    </submittedName>
</protein>
<comment type="caution">
    <text evidence="1">The sequence shown here is derived from an EMBL/GenBank/DDBJ whole genome shotgun (WGS) entry which is preliminary data.</text>
</comment>
<evidence type="ECO:0000313" key="2">
    <source>
        <dbReference type="Proteomes" id="UP000324800"/>
    </source>
</evidence>
<reference evidence="1 2" key="1">
    <citation type="submission" date="2019-03" db="EMBL/GenBank/DDBJ databases">
        <title>Single cell metagenomics reveals metabolic interactions within the superorganism composed of flagellate Streblomastix strix and complex community of Bacteroidetes bacteria on its surface.</title>
        <authorList>
            <person name="Treitli S.C."/>
            <person name="Kolisko M."/>
            <person name="Husnik F."/>
            <person name="Keeling P."/>
            <person name="Hampl V."/>
        </authorList>
    </citation>
    <scope>NUCLEOTIDE SEQUENCE [LARGE SCALE GENOMIC DNA]</scope>
    <source>
        <strain evidence="1">ST1C</strain>
    </source>
</reference>
<evidence type="ECO:0000313" key="1">
    <source>
        <dbReference type="EMBL" id="KAA6363595.1"/>
    </source>
</evidence>
<accession>A0A5J4U1T6</accession>